<feature type="domain" description="Radical SAM core" evidence="9">
    <location>
        <begin position="4"/>
        <end position="241"/>
    </location>
</feature>
<evidence type="ECO:0000256" key="5">
    <source>
        <dbReference type="ARBA" id="ARBA00023014"/>
    </source>
</evidence>
<keyword evidence="8" id="KW-0456">Lyase</keyword>
<feature type="binding site" evidence="8">
    <location>
        <position position="160"/>
    </location>
    <ligand>
        <name>GTP</name>
        <dbReference type="ChEBI" id="CHEBI:37565"/>
    </ligand>
</feature>
<comment type="similarity">
    <text evidence="8">Belongs to the radical SAM superfamily. MoaA family.</text>
</comment>
<dbReference type="CDD" id="cd21117">
    <property type="entry name" value="Twitch_MoaA"/>
    <property type="match status" value="1"/>
</dbReference>
<dbReference type="InterPro" id="IPR058240">
    <property type="entry name" value="rSAM_sf"/>
</dbReference>
<dbReference type="UniPathway" id="UPA00344"/>
<dbReference type="GO" id="GO:1904047">
    <property type="term" value="F:S-adenosyl-L-methionine binding"/>
    <property type="evidence" value="ECO:0007669"/>
    <property type="project" value="UniProtKB-UniRule"/>
</dbReference>
<evidence type="ECO:0000256" key="1">
    <source>
        <dbReference type="ARBA" id="ARBA00022691"/>
    </source>
</evidence>
<dbReference type="EMBL" id="NDWU01000006">
    <property type="protein sequence ID" value="PUA32915.1"/>
    <property type="molecule type" value="Genomic_DNA"/>
</dbReference>
<dbReference type="NCBIfam" id="TIGR02668">
    <property type="entry name" value="moaA_archaeal"/>
    <property type="match status" value="1"/>
</dbReference>
<reference evidence="10 11" key="1">
    <citation type="submission" date="2017-04" db="EMBL/GenBank/DDBJ databases">
        <title>Draft Aigarchaeota genome from a New Zealand hot spring.</title>
        <authorList>
            <person name="Reysenbach A.-L."/>
            <person name="Donaho J.A."/>
            <person name="Gerhart J."/>
            <person name="Kelley J.F."/>
            <person name="Kouba K."/>
            <person name="Podar M."/>
            <person name="Stott M."/>
        </authorList>
    </citation>
    <scope>NUCLEOTIDE SEQUENCE [LARGE SCALE GENOMIC DNA]</scope>
    <source>
        <strain evidence="10">NZ13_MG1</strain>
    </source>
</reference>
<dbReference type="GO" id="GO:0005525">
    <property type="term" value="F:GTP binding"/>
    <property type="evidence" value="ECO:0007669"/>
    <property type="project" value="UniProtKB-UniRule"/>
</dbReference>
<feature type="binding site" evidence="8">
    <location>
        <position position="67"/>
    </location>
    <ligand>
        <name>S-adenosyl-L-methionine</name>
        <dbReference type="ChEBI" id="CHEBI:59789"/>
    </ligand>
</feature>
<dbReference type="InterPro" id="IPR007197">
    <property type="entry name" value="rSAM"/>
</dbReference>
<dbReference type="SFLD" id="SFLDG01067">
    <property type="entry name" value="SPASM/twitch_domain_containing"/>
    <property type="match status" value="1"/>
</dbReference>
<feature type="binding site" evidence="8">
    <location>
        <position position="26"/>
    </location>
    <ligand>
        <name>[4Fe-4S] cluster</name>
        <dbReference type="ChEBI" id="CHEBI:49883"/>
        <label>1</label>
        <note>4Fe-4S-S-AdoMet</note>
    </ligand>
</feature>
<dbReference type="HAMAP" id="MF_01225_A">
    <property type="entry name" value="MoaA_A"/>
    <property type="match status" value="1"/>
</dbReference>
<gene>
    <name evidence="8" type="primary">moaA</name>
    <name evidence="10" type="ORF">B9J98_03230</name>
</gene>
<dbReference type="SUPFAM" id="SSF102114">
    <property type="entry name" value="Radical SAM enzymes"/>
    <property type="match status" value="1"/>
</dbReference>
<protein>
    <recommendedName>
        <fullName evidence="8">Probable GTP 3',8-cyclase</fullName>
        <ecNumber evidence="8">4.1.99.22</ecNumber>
    </recommendedName>
    <alternativeName>
        <fullName evidence="8">Molybdenum cofactor biosynthesis protein A</fullName>
    </alternativeName>
</protein>
<comment type="catalytic activity">
    <reaction evidence="8">
        <text>GTP + AH2 + S-adenosyl-L-methionine = (8S)-3',8-cyclo-7,8-dihydroguanosine 5'-triphosphate + 5'-deoxyadenosine + L-methionine + A + H(+)</text>
        <dbReference type="Rhea" id="RHEA:49576"/>
        <dbReference type="ChEBI" id="CHEBI:13193"/>
        <dbReference type="ChEBI" id="CHEBI:15378"/>
        <dbReference type="ChEBI" id="CHEBI:17319"/>
        <dbReference type="ChEBI" id="CHEBI:17499"/>
        <dbReference type="ChEBI" id="CHEBI:37565"/>
        <dbReference type="ChEBI" id="CHEBI:57844"/>
        <dbReference type="ChEBI" id="CHEBI:59789"/>
        <dbReference type="ChEBI" id="CHEBI:131766"/>
        <dbReference type="EC" id="4.1.99.22"/>
    </reaction>
</comment>
<evidence type="ECO:0000259" key="9">
    <source>
        <dbReference type="PROSITE" id="PS51918"/>
    </source>
</evidence>
<dbReference type="InterPro" id="IPR006638">
    <property type="entry name" value="Elp3/MiaA/NifB-like_rSAM"/>
</dbReference>
<dbReference type="GO" id="GO:0061798">
    <property type="term" value="F:GTP 3',8'-cyclase activity"/>
    <property type="evidence" value="ECO:0007669"/>
    <property type="project" value="UniProtKB-UniRule"/>
</dbReference>
<dbReference type="Proteomes" id="UP000244066">
    <property type="component" value="Unassembled WGS sequence"/>
</dbReference>
<keyword evidence="1 8" id="KW-0949">S-adenosyl-L-methionine</keyword>
<keyword evidence="3 8" id="KW-0547">Nucleotide-binding</keyword>
<dbReference type="SFLD" id="SFLDG01386">
    <property type="entry name" value="main_SPASM_domain-containing"/>
    <property type="match status" value="1"/>
</dbReference>
<dbReference type="GO" id="GO:0006777">
    <property type="term" value="P:Mo-molybdopterin cofactor biosynthetic process"/>
    <property type="evidence" value="ECO:0007669"/>
    <property type="project" value="UniProtKB-UniRule"/>
</dbReference>
<feature type="binding site" evidence="8">
    <location>
        <position position="277"/>
    </location>
    <ligand>
        <name>[4Fe-4S] cluster</name>
        <dbReference type="ChEBI" id="CHEBI:49883"/>
        <label>2</label>
        <note>4Fe-4S-substrate</note>
    </ligand>
</feature>
<feature type="binding site" evidence="8">
    <location>
        <position position="93"/>
    </location>
    <ligand>
        <name>GTP</name>
        <dbReference type="ChEBI" id="CHEBI:37565"/>
    </ligand>
</feature>
<dbReference type="PROSITE" id="PS51918">
    <property type="entry name" value="RADICAL_SAM"/>
    <property type="match status" value="1"/>
</dbReference>
<dbReference type="NCBIfam" id="NF001199">
    <property type="entry name" value="PRK00164.2-1"/>
    <property type="match status" value="1"/>
</dbReference>
<dbReference type="GO" id="GO:0046872">
    <property type="term" value="F:metal ion binding"/>
    <property type="evidence" value="ECO:0007669"/>
    <property type="project" value="UniProtKB-KW"/>
</dbReference>
<evidence type="ECO:0000256" key="4">
    <source>
        <dbReference type="ARBA" id="ARBA00023004"/>
    </source>
</evidence>
<evidence type="ECO:0000313" key="11">
    <source>
        <dbReference type="Proteomes" id="UP000244066"/>
    </source>
</evidence>
<comment type="pathway">
    <text evidence="8">Cofactor biosynthesis; molybdopterin biosynthesis.</text>
</comment>
<evidence type="ECO:0000256" key="3">
    <source>
        <dbReference type="ARBA" id="ARBA00022741"/>
    </source>
</evidence>
<dbReference type="AlphaFoldDB" id="A0A2R7Y5W3"/>
<dbReference type="InterPro" id="IPR013485">
    <property type="entry name" value="MoaA_arc"/>
</dbReference>
<keyword evidence="8" id="KW-0004">4Fe-4S</keyword>
<feature type="binding site" evidence="8">
    <location>
        <position position="117"/>
    </location>
    <ligand>
        <name>S-adenosyl-L-methionine</name>
        <dbReference type="ChEBI" id="CHEBI:59789"/>
    </ligand>
</feature>
<dbReference type="InterPro" id="IPR013785">
    <property type="entry name" value="Aldolase_TIM"/>
</dbReference>
<evidence type="ECO:0000256" key="8">
    <source>
        <dbReference type="HAMAP-Rule" id="MF_01225"/>
    </source>
</evidence>
<dbReference type="SFLD" id="SFLDS00029">
    <property type="entry name" value="Radical_SAM"/>
    <property type="match status" value="1"/>
</dbReference>
<keyword evidence="4 8" id="KW-0408">Iron</keyword>
<dbReference type="InterPro" id="IPR010505">
    <property type="entry name" value="MoaA_twitch"/>
</dbReference>
<dbReference type="EC" id="4.1.99.22" evidence="8"/>
<feature type="binding site" evidence="8">
    <location>
        <position position="22"/>
    </location>
    <ligand>
        <name>[4Fe-4S] cluster</name>
        <dbReference type="ChEBI" id="CHEBI:49883"/>
        <label>1</label>
        <note>4Fe-4S-S-AdoMet</note>
    </ligand>
</feature>
<dbReference type="Gene3D" id="3.20.20.70">
    <property type="entry name" value="Aldolase class I"/>
    <property type="match status" value="1"/>
</dbReference>
<feature type="binding site" evidence="8">
    <location>
        <position position="29"/>
    </location>
    <ligand>
        <name>[4Fe-4S] cluster</name>
        <dbReference type="ChEBI" id="CHEBI:49883"/>
        <label>1</label>
        <note>4Fe-4S-S-AdoMet</note>
    </ligand>
</feature>
<evidence type="ECO:0000256" key="6">
    <source>
        <dbReference type="ARBA" id="ARBA00023134"/>
    </source>
</evidence>
<dbReference type="PANTHER" id="PTHR22960">
    <property type="entry name" value="MOLYBDOPTERIN COFACTOR SYNTHESIS PROTEIN A"/>
    <property type="match status" value="1"/>
</dbReference>
<dbReference type="CDD" id="cd01335">
    <property type="entry name" value="Radical_SAM"/>
    <property type="match status" value="1"/>
</dbReference>
<name>A0A2R7Y5W3_9ARCH</name>
<keyword evidence="5 8" id="KW-0411">Iron-sulfur</keyword>
<evidence type="ECO:0000256" key="7">
    <source>
        <dbReference type="ARBA" id="ARBA00023150"/>
    </source>
</evidence>
<dbReference type="SMART" id="SM00729">
    <property type="entry name" value="Elp3"/>
    <property type="match status" value="1"/>
</dbReference>
<feature type="binding site" evidence="8">
    <location>
        <position position="63"/>
    </location>
    <ligand>
        <name>GTP</name>
        <dbReference type="ChEBI" id="CHEBI:37565"/>
    </ligand>
</feature>
<dbReference type="InterPro" id="IPR050105">
    <property type="entry name" value="MoCo_biosynth_MoaA/MoaC"/>
</dbReference>
<organism evidence="10 11">
    <name type="scientific">Candidatus Terraquivivens tikiterensis</name>
    <dbReference type="NCBI Taxonomy" id="1980982"/>
    <lineage>
        <taxon>Archaea</taxon>
        <taxon>Nitrososphaerota</taxon>
        <taxon>Candidatus Wolframiiraptoraceae</taxon>
        <taxon>Candidatus Terraquivivens</taxon>
    </lineage>
</organism>
<evidence type="ECO:0000313" key="10">
    <source>
        <dbReference type="EMBL" id="PUA32915.1"/>
    </source>
</evidence>
<evidence type="ECO:0000256" key="2">
    <source>
        <dbReference type="ARBA" id="ARBA00022723"/>
    </source>
</evidence>
<accession>A0A2R7Y5W3</accession>
<keyword evidence="7 8" id="KW-0501">Molybdenum cofactor biosynthesis</keyword>
<comment type="cofactor">
    <cofactor evidence="8">
        <name>[4Fe-4S] cluster</name>
        <dbReference type="ChEBI" id="CHEBI:49883"/>
    </cofactor>
    <text evidence="8">Binds 2 [4Fe-4S] clusters. Binds 1 [4Fe-4S] cluster coordinated with 3 cysteines and an exchangeable S-adenosyl-L-methionine and 1 [4Fe-4S] cluster coordinated with 3 cysteines and the GTP-derived substrate.</text>
</comment>
<keyword evidence="6 8" id="KW-0342">GTP-binding</keyword>
<dbReference type="GO" id="GO:0061799">
    <property type="term" value="F:cyclic pyranopterin monophosphate synthase activity"/>
    <property type="evidence" value="ECO:0007669"/>
    <property type="project" value="TreeGrafter"/>
</dbReference>
<feature type="binding site" evidence="8">
    <location>
        <position position="13"/>
    </location>
    <ligand>
        <name>GTP</name>
        <dbReference type="ChEBI" id="CHEBI:37565"/>
    </ligand>
</feature>
<feature type="binding site" evidence="8">
    <location>
        <begin position="265"/>
        <end position="267"/>
    </location>
    <ligand>
        <name>GTP</name>
        <dbReference type="ChEBI" id="CHEBI:37565"/>
    </ligand>
</feature>
<sequence length="333" mass="38642">MLDRYNRPVNGVRISLTPSAKCNFRCIFCHMEGVYENTDTSMTPEEIERVMRVLKKFGIESVKLTGGEPMLRNDIVEIVERLHGLNFKEISMTTNGTRFPQLAKRLREAGLSRVNISLHTVDPQKFCWITGTRSVDGENRLRYTIDAIKAALDAGMETVKLNVVVMKGVNEDEIDDMINFVKAFGHDNCILQLIELVHEGEASSAEFFQKYYYNLGPVEEAIKRRAIKCVTRKLHLRRQYLLPENVWVELVRPMRNCDFCMNDSRIRITHDGKFKPCLMRDDNLVDFLTPMRSGASDEELERLFLKAVYLREPFWKPNDVRPLEEIVIDREDC</sequence>
<keyword evidence="2 8" id="KW-0479">Metal-binding</keyword>
<dbReference type="GO" id="GO:0051539">
    <property type="term" value="F:4 iron, 4 sulfur cluster binding"/>
    <property type="evidence" value="ECO:0007669"/>
    <property type="project" value="UniProtKB-UniRule"/>
</dbReference>
<comment type="caution">
    <text evidence="10">The sequence shown here is derived from an EMBL/GenBank/DDBJ whole genome shotgun (WGS) entry which is preliminary data.</text>
</comment>
<feature type="binding site" evidence="8">
    <location>
        <position position="260"/>
    </location>
    <ligand>
        <name>[4Fe-4S] cluster</name>
        <dbReference type="ChEBI" id="CHEBI:49883"/>
        <label>2</label>
        <note>4Fe-4S-substrate</note>
    </ligand>
</feature>
<dbReference type="Pfam" id="PF06463">
    <property type="entry name" value="Mob_synth_C"/>
    <property type="match status" value="1"/>
</dbReference>
<dbReference type="PANTHER" id="PTHR22960:SF0">
    <property type="entry name" value="MOLYBDENUM COFACTOR BIOSYNTHESIS PROTEIN 1"/>
    <property type="match status" value="1"/>
</dbReference>
<proteinExistence type="inferred from homology"/>
<comment type="function">
    <text evidence="8">Catalyzes the cyclization of GTP to (8S)-3',8-cyclo-7,8-dihydroguanosine 5'-triphosphate.</text>
</comment>
<dbReference type="Pfam" id="PF04055">
    <property type="entry name" value="Radical_SAM"/>
    <property type="match status" value="1"/>
</dbReference>
<comment type="caution">
    <text evidence="8">Lacks conserved residue(s) required for the propagation of feature annotation.</text>
</comment>